<organism evidence="9 10">
    <name type="scientific">Thermosipho affectus</name>
    <dbReference type="NCBI Taxonomy" id="660294"/>
    <lineage>
        <taxon>Bacteria</taxon>
        <taxon>Thermotogati</taxon>
        <taxon>Thermotogota</taxon>
        <taxon>Thermotogae</taxon>
        <taxon>Thermotogales</taxon>
        <taxon>Fervidobacteriaceae</taxon>
        <taxon>Thermosipho</taxon>
    </lineage>
</organism>
<evidence type="ECO:0000313" key="10">
    <source>
        <dbReference type="Proteomes" id="UP000242616"/>
    </source>
</evidence>
<dbReference type="PANTHER" id="PTHR30572:SF4">
    <property type="entry name" value="ABC TRANSPORTER PERMEASE YTRF"/>
    <property type="match status" value="1"/>
</dbReference>
<comment type="similarity">
    <text evidence="6">Belongs to the ABC-4 integral membrane protein family.</text>
</comment>
<dbReference type="InterPro" id="IPR050250">
    <property type="entry name" value="Macrolide_Exporter_MacB"/>
</dbReference>
<evidence type="ECO:0000313" key="9">
    <source>
        <dbReference type="EMBL" id="ONN27346.1"/>
    </source>
</evidence>
<protein>
    <submittedName>
        <fullName evidence="9">ABC transporter permease</fullName>
    </submittedName>
</protein>
<name>A0ABX3IHN6_9BACT</name>
<keyword evidence="5 7" id="KW-0472">Membrane</keyword>
<dbReference type="Pfam" id="PF02687">
    <property type="entry name" value="FtsX"/>
    <property type="match status" value="2"/>
</dbReference>
<feature type="domain" description="ABC3 transporter permease C-terminal" evidence="8">
    <location>
        <begin position="727"/>
        <end position="840"/>
    </location>
</feature>
<feature type="transmembrane region" description="Helical" evidence="7">
    <location>
        <begin position="16"/>
        <end position="36"/>
    </location>
</feature>
<sequence>MFKIPFRNVIKNWKKSLLVILGSMIATMLVVGALSLNDSVNNWFANKIKNNFGNIDIVAKDKSDTFFFPKTLNITKISKYLDKLKEKEKIKDYTFVNLISTRIQFDEKFIDVFAIGYDKNFFNFSKKIVNGVIISKDLAETLNVKKGDKINLITLNGKKVVEINEIGAEEFNFRGETGMTNGSIFLPKDLMLNLKIYTYKEPNTVFISLKSPIKNHLKISAEISKLTNLRTTPTKYNLRYSPLNKVIGYLFLGFSGFALLSSFLFVSNFFGVLAEDRKKVFGTLRALGFSKYKIGGLLFLEGAIYIIFSSLIGATLGILFGKYLLSLVNKAPEILSSNTMIPEKITFFITTKTILLGISVSIVVPLLLLIFRSISFSKLPPVVLLSNTEILPKKKYLYFLLFVGLLTILNFNRFYFLIFLILTLPIFIKKNYILVISGISAILLTLLQIGTGGNLDYLIRSIIFLIASIYLVFSILDILKSILKKFHSITSILSISYIEKQKLRNYVVFLVYAIITLVIILTAIIPTSIFKYINQKLNTGILGHNFIIIENPLKSFLSFSNYDEEFKSMFKNISKIQLVNARKNGKHLVVILASENICKSLKIKGKDIPKLKLKDGLGNKNILKNGTNTILLTGILPGISARFNETFNVVDTYDPKELLVPLDAIFVYDKKISGALTGYAGIIKEKFAEKAKKIVYEKFDSPLYITEELNKIFSGIKYFVNIAIQLFYFGFISGFSGLTILSLKNVHERRRIIGALKAIGVNKKIIFKSFLTETFLIVTIAIITAIFTNIFITLDIFKMISSEIPNFKITIPWGQISLVLLGVYLITTIFTIYPANLAQKIKASEAIRVFD</sequence>
<evidence type="ECO:0000256" key="6">
    <source>
        <dbReference type="ARBA" id="ARBA00038076"/>
    </source>
</evidence>
<feature type="domain" description="ABC3 transporter permease C-terminal" evidence="8">
    <location>
        <begin position="254"/>
        <end position="381"/>
    </location>
</feature>
<reference evidence="9 10" key="1">
    <citation type="submission" date="2015-06" db="EMBL/GenBank/DDBJ databases">
        <title>Genome sequencing of Thermotogales isolates from hydrothermal vents.</title>
        <authorList>
            <person name="Haverkamp T.H."/>
            <person name="Kublanov I.V."/>
            <person name="Nesbo C.L."/>
        </authorList>
    </citation>
    <scope>NUCLEOTIDE SEQUENCE [LARGE SCALE GENOMIC DNA]</scope>
    <source>
        <strain evidence="10">ik275mar</strain>
    </source>
</reference>
<evidence type="ECO:0000256" key="5">
    <source>
        <dbReference type="ARBA" id="ARBA00023136"/>
    </source>
</evidence>
<dbReference type="InterPro" id="IPR003838">
    <property type="entry name" value="ABC3_permease_C"/>
</dbReference>
<feature type="transmembrane region" description="Helical" evidence="7">
    <location>
        <begin position="396"/>
        <end position="420"/>
    </location>
</feature>
<gene>
    <name evidence="9" type="ORF">XJ44_05830</name>
</gene>
<feature type="transmembrane region" description="Helical" evidence="7">
    <location>
        <begin position="812"/>
        <end position="833"/>
    </location>
</feature>
<evidence type="ECO:0000256" key="7">
    <source>
        <dbReference type="SAM" id="Phobius"/>
    </source>
</evidence>
<feature type="transmembrane region" description="Helical" evidence="7">
    <location>
        <begin position="294"/>
        <end position="320"/>
    </location>
</feature>
<dbReference type="PANTHER" id="PTHR30572">
    <property type="entry name" value="MEMBRANE COMPONENT OF TRANSPORTER-RELATED"/>
    <property type="match status" value="1"/>
</dbReference>
<evidence type="ECO:0000256" key="1">
    <source>
        <dbReference type="ARBA" id="ARBA00004651"/>
    </source>
</evidence>
<keyword evidence="4 7" id="KW-1133">Transmembrane helix</keyword>
<feature type="transmembrane region" description="Helical" evidence="7">
    <location>
        <begin position="457"/>
        <end position="479"/>
    </location>
</feature>
<feature type="transmembrane region" description="Helical" evidence="7">
    <location>
        <begin position="506"/>
        <end position="525"/>
    </location>
</feature>
<feature type="transmembrane region" description="Helical" evidence="7">
    <location>
        <begin position="718"/>
        <end position="741"/>
    </location>
</feature>
<dbReference type="EMBL" id="LBFC01000018">
    <property type="protein sequence ID" value="ONN27346.1"/>
    <property type="molecule type" value="Genomic_DNA"/>
</dbReference>
<keyword evidence="3 7" id="KW-0812">Transmembrane</keyword>
<comment type="caution">
    <text evidence="9">The sequence shown here is derived from an EMBL/GenBank/DDBJ whole genome shotgun (WGS) entry which is preliminary data.</text>
</comment>
<evidence type="ECO:0000256" key="4">
    <source>
        <dbReference type="ARBA" id="ARBA00022989"/>
    </source>
</evidence>
<comment type="subcellular location">
    <subcellularLocation>
        <location evidence="1">Cell membrane</location>
        <topology evidence="1">Multi-pass membrane protein</topology>
    </subcellularLocation>
</comment>
<evidence type="ECO:0000256" key="2">
    <source>
        <dbReference type="ARBA" id="ARBA00022475"/>
    </source>
</evidence>
<evidence type="ECO:0000256" key="3">
    <source>
        <dbReference type="ARBA" id="ARBA00022692"/>
    </source>
</evidence>
<evidence type="ECO:0000259" key="8">
    <source>
        <dbReference type="Pfam" id="PF02687"/>
    </source>
</evidence>
<feature type="transmembrane region" description="Helical" evidence="7">
    <location>
        <begin position="432"/>
        <end position="451"/>
    </location>
</feature>
<dbReference type="Proteomes" id="UP000242616">
    <property type="component" value="Unassembled WGS sequence"/>
</dbReference>
<feature type="transmembrane region" description="Helical" evidence="7">
    <location>
        <begin position="354"/>
        <end position="376"/>
    </location>
</feature>
<feature type="transmembrane region" description="Helical" evidence="7">
    <location>
        <begin position="246"/>
        <end position="274"/>
    </location>
</feature>
<accession>A0ABX3IHN6</accession>
<keyword evidence="2" id="KW-1003">Cell membrane</keyword>
<feature type="transmembrane region" description="Helical" evidence="7">
    <location>
        <begin position="770"/>
        <end position="792"/>
    </location>
</feature>
<keyword evidence="10" id="KW-1185">Reference proteome</keyword>
<proteinExistence type="inferred from homology"/>